<gene>
    <name evidence="5" type="ORF">DIZ80_01390</name>
</gene>
<dbReference type="Pfam" id="PF16403">
    <property type="entry name" value="Bact_surface_Ig-like"/>
    <property type="match status" value="1"/>
</dbReference>
<dbReference type="Gene3D" id="2.60.40.10">
    <property type="entry name" value="Immunoglobulins"/>
    <property type="match status" value="2"/>
</dbReference>
<keyword evidence="6" id="KW-1185">Reference proteome</keyword>
<feature type="transmembrane region" description="Helical" evidence="2">
    <location>
        <begin position="902"/>
        <end position="919"/>
    </location>
</feature>
<keyword evidence="2" id="KW-0812">Transmembrane</keyword>
<reference evidence="5 6" key="1">
    <citation type="journal article" date="2018" name="ISME J.">
        <title>Endosymbiont genomes yield clues of tubeworm success.</title>
        <authorList>
            <person name="Li Y."/>
            <person name="Liles M.R."/>
            <person name="Halanych K.M."/>
        </authorList>
    </citation>
    <scope>NUCLEOTIDE SEQUENCE [LARGE SCALE GENOMIC DNA]</scope>
    <source>
        <strain evidence="5">A1464</strain>
    </source>
</reference>
<evidence type="ECO:0000259" key="4">
    <source>
        <dbReference type="Pfam" id="PF16403"/>
    </source>
</evidence>
<evidence type="ECO:0000313" key="5">
    <source>
        <dbReference type="EMBL" id="RDH86150.1"/>
    </source>
</evidence>
<comment type="caution">
    <text evidence="5">The sequence shown here is derived from an EMBL/GenBank/DDBJ whole genome shotgun (WGS) entry which is preliminary data.</text>
</comment>
<keyword evidence="3" id="KW-0732">Signal</keyword>
<feature type="signal peptide" evidence="3">
    <location>
        <begin position="1"/>
        <end position="32"/>
    </location>
</feature>
<dbReference type="EMBL" id="QFXC01000002">
    <property type="protein sequence ID" value="RDH86150.1"/>
    <property type="molecule type" value="Genomic_DNA"/>
</dbReference>
<dbReference type="InterPro" id="IPR013783">
    <property type="entry name" value="Ig-like_fold"/>
</dbReference>
<sequence>MNKFRGNFLKKTILSSSIASVLSLGVVVEAQADIYEFTFANAGCVVTGTNDTCTGPGDGVFTIVNASGAPTQNTSYPYYADTDWGYGVRTQIGGSLTMDVGTGKGVATIDPFEFFASGLAIAHDVTFEDIDNANDASGNLWMAQMLFDWNANNDIPVSLVWDLQGILNNLSGIAVNDVISAVGATPGSDFLKQTFPLGASPVATTSIDTTDLCGDADGIGGNADDVACALGLNPSGTLPLIIDTAQITGLGAPVNTGIGGSPMVAGPFVGFGANFDIQRLTLAAYNDTTAPVLTLGSSTVAVAFGGGFDPNSPGVSVTCADNADGNDDITNAVGVNSDIGFTVAGATVDVNTEGNYLVTYSCTDNGVARAAITDDPNNSGSPSVPASNTSSTQTLTVTVSDVDRPVIAVTSPVTHEACTVYSNVADNTGLSATDLQDGAIPVGSIVKTDNNSIIGNSSNELASGATIDYDFTDSGTGNPGSTPLVAATQTRTVNFVDTLAPVITVAGGTTVNIESTACAAFAASLPTATVVDANGDCNATISPISTVNIVNCTVPDGQDTQLSTLIYNAADTANTPNTASETSTVTVSRSEPVITLNGGGIVLGIDDTYTEPGMDIHDVQDGDVADAVVSGTASGIDYEITGTVDTSTAGTYTVTYDATDSIGNVATTVTRTIQVGIYAQGSNFTMLNPAGTTFGGTNDVAFDWDESKNTSESDTNFNMQISSALPQPFFGFLWTAHEIRVFGPGSYSFDTTCTVAQLRGGVTACNNPLEGTQTERFITMEVGTDQLGAHILFDWNGTLNIDVVNVWEQNAVWNDPDGSASPVNNLFDGVSGEAPDPATTWKLVSIDHNADGFVGSPMVDGPFIGFYANFNAGPGDSIERLPYTGEVDVGADFTSKPGVGSIGWLAVIVPAIVLLLTGVRRKLK</sequence>
<evidence type="ECO:0000313" key="6">
    <source>
        <dbReference type="Proteomes" id="UP000254266"/>
    </source>
</evidence>
<keyword evidence="2" id="KW-1133">Transmembrane helix</keyword>
<evidence type="ECO:0000256" key="1">
    <source>
        <dbReference type="SAM" id="MobiDB-lite"/>
    </source>
</evidence>
<feature type="chain" id="PRO_5016645330" description="Pesticidal crystal protein Cry22Aa Ig-like domain-containing protein" evidence="3">
    <location>
        <begin position="33"/>
        <end position="924"/>
    </location>
</feature>
<feature type="region of interest" description="Disordered" evidence="1">
    <location>
        <begin position="373"/>
        <end position="392"/>
    </location>
</feature>
<evidence type="ECO:0000256" key="3">
    <source>
        <dbReference type="SAM" id="SignalP"/>
    </source>
</evidence>
<feature type="domain" description="Pesticidal crystal protein Cry22Aa Ig-like" evidence="4">
    <location>
        <begin position="595"/>
        <end position="675"/>
    </location>
</feature>
<organism evidence="5 6">
    <name type="scientific">endosymbiont of Galathealinum brachiosum</name>
    <dbReference type="NCBI Taxonomy" id="2200906"/>
    <lineage>
        <taxon>Bacteria</taxon>
        <taxon>Pseudomonadati</taxon>
        <taxon>Pseudomonadota</taxon>
        <taxon>Gammaproteobacteria</taxon>
        <taxon>sulfur-oxidizing symbionts</taxon>
    </lineage>
</organism>
<evidence type="ECO:0000256" key="2">
    <source>
        <dbReference type="SAM" id="Phobius"/>
    </source>
</evidence>
<protein>
    <recommendedName>
        <fullName evidence="4">Pesticidal crystal protein Cry22Aa Ig-like domain-containing protein</fullName>
    </recommendedName>
</protein>
<dbReference type="AlphaFoldDB" id="A0A370DNK5"/>
<accession>A0A370DNK5</accession>
<dbReference type="Proteomes" id="UP000254266">
    <property type="component" value="Unassembled WGS sequence"/>
</dbReference>
<name>A0A370DNK5_9GAMM</name>
<keyword evidence="2" id="KW-0472">Membrane</keyword>
<dbReference type="InterPro" id="IPR032179">
    <property type="entry name" value="Cry22Aa_Ig-like"/>
</dbReference>
<feature type="compositionally biased region" description="Polar residues" evidence="1">
    <location>
        <begin position="375"/>
        <end position="388"/>
    </location>
</feature>
<proteinExistence type="predicted"/>